<dbReference type="Proteomes" id="UP000609121">
    <property type="component" value="Unassembled WGS sequence"/>
</dbReference>
<organism evidence="7 8">
    <name type="scientific">Mangrovicoccus algicola</name>
    <dbReference type="NCBI Taxonomy" id="2771008"/>
    <lineage>
        <taxon>Bacteria</taxon>
        <taxon>Pseudomonadati</taxon>
        <taxon>Pseudomonadota</taxon>
        <taxon>Alphaproteobacteria</taxon>
        <taxon>Rhodobacterales</taxon>
        <taxon>Paracoccaceae</taxon>
        <taxon>Mangrovicoccus</taxon>
    </lineage>
</organism>
<evidence type="ECO:0000256" key="5">
    <source>
        <dbReference type="ARBA" id="ARBA00022691"/>
    </source>
</evidence>
<comment type="caution">
    <text evidence="7">The sequence shown here is derived from an EMBL/GenBank/DDBJ whole genome shotgun (WGS) entry which is preliminary data.</text>
</comment>
<accession>A0A8J6YWW8</accession>
<dbReference type="GO" id="GO:0032259">
    <property type="term" value="P:methylation"/>
    <property type="evidence" value="ECO:0007669"/>
    <property type="project" value="UniProtKB-KW"/>
</dbReference>
<dbReference type="PANTHER" id="PTHR43182">
    <property type="entry name" value="COBALT-PRECORRIN-6B C(15)-METHYLTRANSFERASE (DECARBOXYLATING)"/>
    <property type="match status" value="1"/>
</dbReference>
<evidence type="ECO:0000256" key="1">
    <source>
        <dbReference type="ARBA" id="ARBA00004953"/>
    </source>
</evidence>
<dbReference type="GO" id="GO:0008276">
    <property type="term" value="F:protein methyltransferase activity"/>
    <property type="evidence" value="ECO:0007669"/>
    <property type="project" value="InterPro"/>
</dbReference>
<dbReference type="InterPro" id="IPR000878">
    <property type="entry name" value="4pyrrol_Mease"/>
</dbReference>
<dbReference type="InterPro" id="IPR050714">
    <property type="entry name" value="Cobalamin_biosynth_MTase"/>
</dbReference>
<feature type="non-terminal residue" evidence="7">
    <location>
        <position position="112"/>
    </location>
</feature>
<keyword evidence="4" id="KW-0808">Transferase</keyword>
<protein>
    <submittedName>
        <fullName evidence="7">Cobalt-precorrin-7 (C(5))-methyltransferase</fullName>
    </submittedName>
</protein>
<dbReference type="InterPro" id="IPR012818">
    <property type="entry name" value="CbiE"/>
</dbReference>
<evidence type="ECO:0000256" key="4">
    <source>
        <dbReference type="ARBA" id="ARBA00022679"/>
    </source>
</evidence>
<dbReference type="InterPro" id="IPR035996">
    <property type="entry name" value="4pyrrol_Methylase_sf"/>
</dbReference>
<evidence type="ECO:0000259" key="6">
    <source>
        <dbReference type="Pfam" id="PF00590"/>
    </source>
</evidence>
<name>A0A8J6YWW8_9RHOB</name>
<dbReference type="RefSeq" id="WP_193187231.1">
    <property type="nucleotide sequence ID" value="NZ_JACVXA010000123.1"/>
</dbReference>
<keyword evidence="3" id="KW-0489">Methyltransferase</keyword>
<sequence>MIDPAEPWLTILGIGEDGPAGMTDASRAALEAAELVFGGPRHLALAGAGSRGRAWPVPFDIAPVLAEAGRRVAVLASGDPFWFGAGSLLAAALPPGAWRALPVPGTVSLAAA</sequence>
<proteinExistence type="predicted"/>
<dbReference type="AlphaFoldDB" id="A0A8J6YWW8"/>
<dbReference type="GO" id="GO:0009236">
    <property type="term" value="P:cobalamin biosynthetic process"/>
    <property type="evidence" value="ECO:0007669"/>
    <property type="project" value="UniProtKB-UniPathway"/>
</dbReference>
<dbReference type="CDD" id="cd11644">
    <property type="entry name" value="Precorrin-6Y-MT"/>
    <property type="match status" value="1"/>
</dbReference>
<dbReference type="InterPro" id="IPR014777">
    <property type="entry name" value="4pyrrole_Mease_sub1"/>
</dbReference>
<dbReference type="UniPathway" id="UPA00148"/>
<dbReference type="Gene3D" id="3.40.1010.10">
    <property type="entry name" value="Cobalt-precorrin-4 Transmethylase, Domain 1"/>
    <property type="match status" value="1"/>
</dbReference>
<reference evidence="7" key="1">
    <citation type="submission" date="2020-09" db="EMBL/GenBank/DDBJ databases">
        <title>A novel bacterium of genus Mangrovicoccus, isolated from South China Sea.</title>
        <authorList>
            <person name="Huang H."/>
            <person name="Mo K."/>
            <person name="Hu Y."/>
        </authorList>
    </citation>
    <scope>NUCLEOTIDE SEQUENCE</scope>
    <source>
        <strain evidence="7">HB182678</strain>
    </source>
</reference>
<dbReference type="PANTHER" id="PTHR43182:SF1">
    <property type="entry name" value="COBALT-PRECORRIN-7 C(5)-METHYLTRANSFERASE"/>
    <property type="match status" value="1"/>
</dbReference>
<dbReference type="Pfam" id="PF00590">
    <property type="entry name" value="TP_methylase"/>
    <property type="match status" value="1"/>
</dbReference>
<keyword evidence="8" id="KW-1185">Reference proteome</keyword>
<feature type="domain" description="Tetrapyrrole methylase" evidence="6">
    <location>
        <begin position="9"/>
        <end position="111"/>
    </location>
</feature>
<dbReference type="SUPFAM" id="SSF53790">
    <property type="entry name" value="Tetrapyrrole methylase"/>
    <property type="match status" value="1"/>
</dbReference>
<evidence type="ECO:0000256" key="2">
    <source>
        <dbReference type="ARBA" id="ARBA00022573"/>
    </source>
</evidence>
<evidence type="ECO:0000313" key="7">
    <source>
        <dbReference type="EMBL" id="MBE3640668.1"/>
    </source>
</evidence>
<keyword evidence="5" id="KW-0949">S-adenosyl-L-methionine</keyword>
<keyword evidence="2" id="KW-0169">Cobalamin biosynthesis</keyword>
<evidence type="ECO:0000313" key="8">
    <source>
        <dbReference type="Proteomes" id="UP000609121"/>
    </source>
</evidence>
<comment type="pathway">
    <text evidence="1">Cofactor biosynthesis; adenosylcobalamin biosynthesis.</text>
</comment>
<evidence type="ECO:0000256" key="3">
    <source>
        <dbReference type="ARBA" id="ARBA00022603"/>
    </source>
</evidence>
<dbReference type="EMBL" id="JACVXA010000123">
    <property type="protein sequence ID" value="MBE3640668.1"/>
    <property type="molecule type" value="Genomic_DNA"/>
</dbReference>
<gene>
    <name evidence="7" type="ORF">ICN82_20910</name>
</gene>